<evidence type="ECO:0000256" key="1">
    <source>
        <dbReference type="ARBA" id="ARBA00022475"/>
    </source>
</evidence>
<dbReference type="InterPro" id="IPR036206">
    <property type="entry name" value="ThiamineP_synth_sf"/>
</dbReference>
<feature type="signal peptide" evidence="6">
    <location>
        <begin position="1"/>
        <end position="17"/>
    </location>
</feature>
<organism evidence="7 8">
    <name type="scientific">Phytophthora kernoviae 00238/432</name>
    <dbReference type="NCBI Taxonomy" id="1284355"/>
    <lineage>
        <taxon>Eukaryota</taxon>
        <taxon>Sar</taxon>
        <taxon>Stramenopiles</taxon>
        <taxon>Oomycota</taxon>
        <taxon>Peronosporomycetes</taxon>
        <taxon>Peronosporales</taxon>
        <taxon>Peronosporaceae</taxon>
        <taxon>Phytophthora</taxon>
    </lineage>
</organism>
<reference evidence="7" key="2">
    <citation type="submission" date="2020-02" db="EMBL/GenBank/DDBJ databases">
        <authorList>
            <person name="Studholme D.J."/>
        </authorList>
    </citation>
    <scope>NUCLEOTIDE SEQUENCE</scope>
    <source>
        <strain evidence="7">00238/432</strain>
    </source>
</reference>
<dbReference type="InterPro" id="IPR050490">
    <property type="entry name" value="Bact_solute-bd_prot1"/>
</dbReference>
<sequence>MLMLVFMIFALIGCTSSSSGTDPGNGASENGEVELKFMMWGNQAHMDVYNKLIDSFTKENPGIKVTMESVPFAEYQQKISVLAAGGSLPDIAWVSERMVPQFKSNHILADVSEFKDDAQFKLDDYIPSTLDLFRDGDQLLGLPFSTPPVVMFYNKTLFDQAGLTDPNTLAAQGQWTWEQFEKSAKAITSKEATNRIYGANFFRDWKTWAVLSSYSWSNGSGPFDEGMTKFTWNDAYGVQTFELLERMMFTDESHPKAGEQVSFDAGNVGMFFDNYSYVSKAREITDFEWSIAPMPSGSQGSVPMLGQAGYAMFNDSKHPEETKKLLKYFASEQGIQATATYFVPPRTSVLSSDAFINQLNNPSKEHIVQAVIDEMPKARLIPGHIRWQDIDNAVLQGFDRLNWRVRKVGKFKELLDRKSLSLVVSLPENDLSLARAAIEEGADALKVHYNVGHRASGNQFGPLGNYAEVFRAIRSEFGGPLGVVPSGSIDGARREDVERLSGLGLDFYSIYAHHLPSFMLDDLGLDPTFAINDEYEPSLVTSAAHYGFTALEASIVPGSEYGTPLSFADVLKYRRLVLQAQIPVLVPSQRRLVPEDVRVLHDTGVKAIMLGAVVTGRVEEQLRRAVNGFRNAVDRN</sequence>
<proteinExistence type="predicted"/>
<dbReference type="SUPFAM" id="SSF53850">
    <property type="entry name" value="Periplasmic binding protein-like II"/>
    <property type="match status" value="1"/>
</dbReference>
<protein>
    <recommendedName>
        <fullName evidence="9">Sugar ABC transporter substrate-binding protein</fullName>
    </recommendedName>
</protein>
<dbReference type="CDD" id="cd13585">
    <property type="entry name" value="PBP2_TMBP_like"/>
    <property type="match status" value="1"/>
</dbReference>
<dbReference type="PANTHER" id="PTHR43649">
    <property type="entry name" value="ARABINOSE-BINDING PROTEIN-RELATED"/>
    <property type="match status" value="1"/>
</dbReference>
<evidence type="ECO:0000256" key="3">
    <source>
        <dbReference type="ARBA" id="ARBA00023136"/>
    </source>
</evidence>
<reference evidence="7" key="1">
    <citation type="journal article" date="2015" name="Genom Data">
        <title>Draft genome sequences of Phytophthora kernoviae and Phytophthora ramorum lineage EU2 from Scotland.</title>
        <authorList>
            <person name="Sambles C."/>
            <person name="Schlenzig A."/>
            <person name="O'Neill P."/>
            <person name="Grant M."/>
            <person name="Studholme D.J."/>
        </authorList>
    </citation>
    <scope>NUCLEOTIDE SEQUENCE</scope>
    <source>
        <strain evidence="7">00238/432</strain>
    </source>
</reference>
<keyword evidence="5" id="KW-0449">Lipoprotein</keyword>
<comment type="caution">
    <text evidence="7">The sequence shown here is derived from an EMBL/GenBank/DDBJ whole genome shotgun (WGS) entry which is preliminary data.</text>
</comment>
<dbReference type="Proteomes" id="UP000702964">
    <property type="component" value="Unassembled WGS sequence"/>
</dbReference>
<evidence type="ECO:0000256" key="4">
    <source>
        <dbReference type="ARBA" id="ARBA00023139"/>
    </source>
</evidence>
<dbReference type="PANTHER" id="PTHR43649:SF33">
    <property type="entry name" value="POLYGALACTURONAN_RHAMNOGALACTURONAN-BINDING PROTEIN YTCQ"/>
    <property type="match status" value="1"/>
</dbReference>
<keyword evidence="4" id="KW-0564">Palmitate</keyword>
<accession>A0A8J4SF63</accession>
<dbReference type="Pfam" id="PF01547">
    <property type="entry name" value="SBP_bac_1"/>
    <property type="match status" value="1"/>
</dbReference>
<feature type="chain" id="PRO_5035274243" description="Sugar ABC transporter substrate-binding protein" evidence="6">
    <location>
        <begin position="18"/>
        <end position="636"/>
    </location>
</feature>
<name>A0A8J4SF63_9STRA</name>
<evidence type="ECO:0000313" key="7">
    <source>
        <dbReference type="EMBL" id="KAF4324659.1"/>
    </source>
</evidence>
<keyword evidence="1" id="KW-1003">Cell membrane</keyword>
<gene>
    <name evidence="7" type="ORF">G195_001999</name>
</gene>
<keyword evidence="3" id="KW-0472">Membrane</keyword>
<evidence type="ECO:0008006" key="9">
    <source>
        <dbReference type="Google" id="ProtNLM"/>
    </source>
</evidence>
<evidence type="ECO:0000256" key="6">
    <source>
        <dbReference type="SAM" id="SignalP"/>
    </source>
</evidence>
<dbReference type="Gene3D" id="3.40.190.10">
    <property type="entry name" value="Periplasmic binding protein-like II"/>
    <property type="match status" value="1"/>
</dbReference>
<evidence type="ECO:0000256" key="2">
    <source>
        <dbReference type="ARBA" id="ARBA00022729"/>
    </source>
</evidence>
<dbReference type="InterPro" id="IPR006059">
    <property type="entry name" value="SBP"/>
</dbReference>
<dbReference type="EMBL" id="AOFI03000015">
    <property type="protein sequence ID" value="KAF4324659.1"/>
    <property type="molecule type" value="Genomic_DNA"/>
</dbReference>
<dbReference type="AlphaFoldDB" id="A0A8J4SF63"/>
<evidence type="ECO:0000256" key="5">
    <source>
        <dbReference type="ARBA" id="ARBA00023288"/>
    </source>
</evidence>
<dbReference type="CDD" id="cd00945">
    <property type="entry name" value="Aldolase_Class_I"/>
    <property type="match status" value="1"/>
</dbReference>
<keyword evidence="2 6" id="KW-0732">Signal</keyword>
<evidence type="ECO:0000313" key="8">
    <source>
        <dbReference type="Proteomes" id="UP000702964"/>
    </source>
</evidence>
<dbReference type="SUPFAM" id="SSF51391">
    <property type="entry name" value="Thiamin phosphate synthase"/>
    <property type="match status" value="1"/>
</dbReference>